<gene>
    <name evidence="2" type="ORF">ACFQH5_03175</name>
</gene>
<evidence type="ECO:0000313" key="3">
    <source>
        <dbReference type="Proteomes" id="UP001596411"/>
    </source>
</evidence>
<keyword evidence="3" id="KW-1185">Reference proteome</keyword>
<evidence type="ECO:0000313" key="2">
    <source>
        <dbReference type="EMBL" id="MFC7088553.1"/>
    </source>
</evidence>
<keyword evidence="1" id="KW-0732">Signal</keyword>
<protein>
    <recommendedName>
        <fullName evidence="4">YaiO family outer membrane beta-barrel protein</fullName>
    </recommendedName>
</protein>
<feature type="signal peptide" evidence="1">
    <location>
        <begin position="1"/>
        <end position="24"/>
    </location>
</feature>
<dbReference type="InterPro" id="IPR011990">
    <property type="entry name" value="TPR-like_helical_dom_sf"/>
</dbReference>
<proteinExistence type="predicted"/>
<dbReference type="RefSeq" id="WP_346061825.1">
    <property type="nucleotide sequence ID" value="NZ_BAAADR010000004.1"/>
</dbReference>
<dbReference type="Gene3D" id="1.25.40.10">
    <property type="entry name" value="Tetratricopeptide repeat domain"/>
    <property type="match status" value="1"/>
</dbReference>
<reference evidence="3" key="1">
    <citation type="journal article" date="2019" name="Int. J. Syst. Evol. Microbiol.">
        <title>The Global Catalogue of Microorganisms (GCM) 10K type strain sequencing project: providing services to taxonomists for standard genome sequencing and annotation.</title>
        <authorList>
            <consortium name="The Broad Institute Genomics Platform"/>
            <consortium name="The Broad Institute Genome Sequencing Center for Infectious Disease"/>
            <person name="Wu L."/>
            <person name="Ma J."/>
        </authorList>
    </citation>
    <scope>NUCLEOTIDE SEQUENCE [LARGE SCALE GENOMIC DNA]</scope>
    <source>
        <strain evidence="3">CGMCC 1.13666</strain>
    </source>
</reference>
<dbReference type="EMBL" id="JBHSZP010000002">
    <property type="protein sequence ID" value="MFC7088553.1"/>
    <property type="molecule type" value="Genomic_DNA"/>
</dbReference>
<accession>A0ABW2EV41</accession>
<name>A0ABW2EV41_9GAMM</name>
<sequence length="391" mass="44271">MRAWLMRRAPWVLVMGLLTSPAAAEAPEVERLLNRYYDAQRQGDPDEVVVSLEAILAIEPTHATAWRALGYHHQSQGRHTAAAEAFLAAAGEPPQHEMLMAAGYAYQADGREAAATRTFRQAAEGAVTSAAYAQACQARVYTAALMHRRLPSPWGLSVYSDTLYASRFDNTVTENRVRLRRYLDAERRSAVYGMLTYQDDWKSRVVDGIPEIYSDNYVGIGGGAEWWPHPAVRLYGELSYDRDLLARDGERRTGIDSRVGLDAFQAWGAPRRCSLHGEWPLAPYGQAYASIQYPSRYENLLGQLTLWQGWRLYRHRMSEVSVYAKVNLLWDSEGLYYNNVIEAGPGLSWQPSLAWPVEIRLERLFGRYLRGEHDEDGYATTQLQLVVSFDI</sequence>
<comment type="caution">
    <text evidence="2">The sequence shown here is derived from an EMBL/GenBank/DDBJ whole genome shotgun (WGS) entry which is preliminary data.</text>
</comment>
<dbReference type="Proteomes" id="UP001596411">
    <property type="component" value="Unassembled WGS sequence"/>
</dbReference>
<evidence type="ECO:0000256" key="1">
    <source>
        <dbReference type="SAM" id="SignalP"/>
    </source>
</evidence>
<organism evidence="2 3">
    <name type="scientific">Halomonas salifodinae</name>
    <dbReference type="NCBI Taxonomy" id="438745"/>
    <lineage>
        <taxon>Bacteria</taxon>
        <taxon>Pseudomonadati</taxon>
        <taxon>Pseudomonadota</taxon>
        <taxon>Gammaproteobacteria</taxon>
        <taxon>Oceanospirillales</taxon>
        <taxon>Halomonadaceae</taxon>
        <taxon>Halomonas</taxon>
    </lineage>
</organism>
<feature type="chain" id="PRO_5045889606" description="YaiO family outer membrane beta-barrel protein" evidence="1">
    <location>
        <begin position="25"/>
        <end position="391"/>
    </location>
</feature>
<evidence type="ECO:0008006" key="4">
    <source>
        <dbReference type="Google" id="ProtNLM"/>
    </source>
</evidence>
<dbReference type="SUPFAM" id="SSF48452">
    <property type="entry name" value="TPR-like"/>
    <property type="match status" value="1"/>
</dbReference>